<evidence type="ECO:0000256" key="7">
    <source>
        <dbReference type="ARBA" id="ARBA00023136"/>
    </source>
</evidence>
<dbReference type="Proteomes" id="UP000032180">
    <property type="component" value="Chromosome 3"/>
</dbReference>
<evidence type="ECO:0000256" key="9">
    <source>
        <dbReference type="ARBA" id="ARBA00058887"/>
    </source>
</evidence>
<evidence type="ECO:0000259" key="13">
    <source>
        <dbReference type="Pfam" id="PF01217"/>
    </source>
</evidence>
<keyword evidence="6" id="KW-0333">Golgi apparatus</keyword>
<feature type="domain" description="AP complex mu/sigma subunit" evidence="13">
    <location>
        <begin position="150"/>
        <end position="285"/>
    </location>
</feature>
<feature type="chain" id="PRO_5002348446" description="Adaptor AP-1 19 kDa protein" evidence="12">
    <location>
        <begin position="19"/>
        <end position="301"/>
    </location>
</feature>
<keyword evidence="8" id="KW-0968">Cytoplasmic vesicle</keyword>
<reference evidence="14 15" key="1">
    <citation type="submission" date="2012-08" db="EMBL/GenBank/DDBJ databases">
        <title>Oryza genome evolution.</title>
        <authorList>
            <person name="Wing R.A."/>
        </authorList>
    </citation>
    <scope>NUCLEOTIDE SEQUENCE</scope>
</reference>
<dbReference type="EnsemblPlants" id="LPERR03G30700.1">
    <property type="protein sequence ID" value="LPERR03G30700.1"/>
    <property type="gene ID" value="LPERR03G30700"/>
</dbReference>
<dbReference type="GO" id="GO:0030121">
    <property type="term" value="C:AP-1 adaptor complex"/>
    <property type="evidence" value="ECO:0007669"/>
    <property type="project" value="InterPro"/>
</dbReference>
<dbReference type="CDD" id="cd14831">
    <property type="entry name" value="AP1_sigma"/>
    <property type="match status" value="1"/>
</dbReference>
<reference evidence="14" key="3">
    <citation type="submission" date="2015-04" db="UniProtKB">
        <authorList>
            <consortium name="EnsemblPlants"/>
        </authorList>
    </citation>
    <scope>IDENTIFICATION</scope>
</reference>
<sequence length="301" mass="33179">MAKLAVVATFLLAAVVAAATIPSSANGGRLLEESAVDVAALAPTGLDGVFAGGLSEEVAAPAPAELDREGDLANKVPAQLELCLLPEAKHIPPPSFISLHLDSSRIPPGPRLIVVFPDAGDHLNRRQPPPPPTAAPAPPPSGELSFRVAMINFVLLISRQGKVRLTKWYSPYTQKERTKVIRELSGLILTRGPKLCNFVEWRGYKVVYRRYASLYFCMCIDAEDNELEVLEIIHHFVEILDRYFGSVCELDLIFNFHKAYYILDEILIAGELQESSKKNVARLIAAQPDDDNEKLRPIDFE</sequence>
<keyword evidence="5" id="KW-0653">Protein transport</keyword>
<dbReference type="AlphaFoldDB" id="A0A0D9VZT2"/>
<dbReference type="SUPFAM" id="SSF64356">
    <property type="entry name" value="SNARE-like"/>
    <property type="match status" value="1"/>
</dbReference>
<evidence type="ECO:0000313" key="14">
    <source>
        <dbReference type="EnsemblPlants" id="LPERR03G30700.1"/>
    </source>
</evidence>
<dbReference type="Gene3D" id="3.30.450.60">
    <property type="match status" value="1"/>
</dbReference>
<protein>
    <recommendedName>
        <fullName evidence="11">Adaptor AP-1 19 kDa protein</fullName>
    </recommendedName>
</protein>
<evidence type="ECO:0000256" key="8">
    <source>
        <dbReference type="ARBA" id="ARBA00023329"/>
    </source>
</evidence>
<evidence type="ECO:0000256" key="4">
    <source>
        <dbReference type="ARBA" id="ARBA00022448"/>
    </source>
</evidence>
<accession>A0A0D9VZT2</accession>
<dbReference type="PANTHER" id="PTHR11753">
    <property type="entry name" value="ADAPTOR COMPLEXES SMALL SUBUNIT FAMILY"/>
    <property type="match status" value="1"/>
</dbReference>
<dbReference type="eggNOG" id="KOG0934">
    <property type="taxonomic scope" value="Eukaryota"/>
</dbReference>
<evidence type="ECO:0000256" key="2">
    <source>
        <dbReference type="ARBA" id="ARBA00004555"/>
    </source>
</evidence>
<comment type="similarity">
    <text evidence="3">Belongs to the adaptor complexes small subunit family.</text>
</comment>
<dbReference type="Pfam" id="PF01217">
    <property type="entry name" value="Clat_adaptor_s"/>
    <property type="match status" value="1"/>
</dbReference>
<keyword evidence="7" id="KW-0472">Membrane</keyword>
<name>A0A0D9VZT2_9ORYZ</name>
<proteinExistence type="inferred from homology"/>
<dbReference type="Gramene" id="LPERR03G30700.1">
    <property type="protein sequence ID" value="LPERR03G30700.1"/>
    <property type="gene ID" value="LPERR03G30700"/>
</dbReference>
<comment type="function">
    <text evidence="9">Subunit of clathrin-associated adaptor protein complex 1 that plays a role in protein sorting at the trans-Golgi network and early endosomes (TGN/EE). The AP complexes mediate the recruitment of clathrin to membranes and the recognition of sorting signals within the cytosolic tails of transmembrane cargo molecules.</text>
</comment>
<dbReference type="FunFam" id="3.30.450.60:FF:000007">
    <property type="entry name" value="AP complex subunit sigma"/>
    <property type="match status" value="1"/>
</dbReference>
<evidence type="ECO:0000256" key="12">
    <source>
        <dbReference type="SAM" id="SignalP"/>
    </source>
</evidence>
<evidence type="ECO:0000256" key="10">
    <source>
        <dbReference type="ARBA" id="ARBA00066271"/>
    </source>
</evidence>
<keyword evidence="12" id="KW-0732">Signal</keyword>
<dbReference type="InterPro" id="IPR044733">
    <property type="entry name" value="AP1_sigma"/>
</dbReference>
<evidence type="ECO:0000256" key="3">
    <source>
        <dbReference type="ARBA" id="ARBA00006972"/>
    </source>
</evidence>
<evidence type="ECO:0000313" key="15">
    <source>
        <dbReference type="Proteomes" id="UP000032180"/>
    </source>
</evidence>
<evidence type="ECO:0000256" key="1">
    <source>
        <dbReference type="ARBA" id="ARBA00004145"/>
    </source>
</evidence>
<dbReference type="InterPro" id="IPR000804">
    <property type="entry name" value="Clathrin_sm-chain_CS"/>
</dbReference>
<feature type="signal peptide" evidence="12">
    <location>
        <begin position="1"/>
        <end position="18"/>
    </location>
</feature>
<dbReference type="STRING" id="77586.A0A0D9VZT2"/>
<organism evidence="14 15">
    <name type="scientific">Leersia perrieri</name>
    <dbReference type="NCBI Taxonomy" id="77586"/>
    <lineage>
        <taxon>Eukaryota</taxon>
        <taxon>Viridiplantae</taxon>
        <taxon>Streptophyta</taxon>
        <taxon>Embryophyta</taxon>
        <taxon>Tracheophyta</taxon>
        <taxon>Spermatophyta</taxon>
        <taxon>Magnoliopsida</taxon>
        <taxon>Liliopsida</taxon>
        <taxon>Poales</taxon>
        <taxon>Poaceae</taxon>
        <taxon>BOP clade</taxon>
        <taxon>Oryzoideae</taxon>
        <taxon>Oryzeae</taxon>
        <taxon>Oryzinae</taxon>
        <taxon>Leersia</taxon>
    </lineage>
</organism>
<dbReference type="PROSITE" id="PS00989">
    <property type="entry name" value="CLAT_ADAPTOR_S"/>
    <property type="match status" value="1"/>
</dbReference>
<dbReference type="GO" id="GO:0016482">
    <property type="term" value="P:cytosolic transport"/>
    <property type="evidence" value="ECO:0007669"/>
    <property type="project" value="UniProtKB-ARBA"/>
</dbReference>
<keyword evidence="4" id="KW-0813">Transport</keyword>
<dbReference type="HOGENOM" id="CLU_080551_0_0_1"/>
<comment type="subunit">
    <text evidence="10">Adaptor protein complex 1 (AP-1) is a heterotetramer composed of two large adaptins (gamma-type subunit and beta-type subunit), a medium adaptin (mu-type subunit) and a small adaptin (sigma-type subunit).</text>
</comment>
<dbReference type="InterPro" id="IPR016635">
    <property type="entry name" value="AP_complex_ssu"/>
</dbReference>
<comment type="subcellular location">
    <subcellularLocation>
        <location evidence="1">Cytoplasmic vesicle</location>
        <location evidence="1">Clathrin-coated vesicle membrane</location>
        <topology evidence="1">Peripheral membrane protein</topology>
        <orientation evidence="1">Cytoplasmic side</orientation>
    </subcellularLocation>
    <subcellularLocation>
        <location evidence="2">Golgi apparatus</location>
    </subcellularLocation>
</comment>
<dbReference type="InterPro" id="IPR022775">
    <property type="entry name" value="AP_mu_sigma_su"/>
</dbReference>
<dbReference type="GO" id="GO:0005829">
    <property type="term" value="C:cytosol"/>
    <property type="evidence" value="ECO:0007669"/>
    <property type="project" value="GOC"/>
</dbReference>
<dbReference type="GO" id="GO:0006886">
    <property type="term" value="P:intracellular protein transport"/>
    <property type="evidence" value="ECO:0007669"/>
    <property type="project" value="InterPro"/>
</dbReference>
<dbReference type="GO" id="GO:0035615">
    <property type="term" value="F:clathrin adaptor activity"/>
    <property type="evidence" value="ECO:0007669"/>
    <property type="project" value="InterPro"/>
</dbReference>
<evidence type="ECO:0000256" key="6">
    <source>
        <dbReference type="ARBA" id="ARBA00023034"/>
    </source>
</evidence>
<evidence type="ECO:0000256" key="5">
    <source>
        <dbReference type="ARBA" id="ARBA00022927"/>
    </source>
</evidence>
<dbReference type="InterPro" id="IPR011012">
    <property type="entry name" value="Longin-like_dom_sf"/>
</dbReference>
<evidence type="ECO:0000256" key="11">
    <source>
        <dbReference type="ARBA" id="ARBA00082295"/>
    </source>
</evidence>
<reference evidence="15" key="2">
    <citation type="submission" date="2013-12" db="EMBL/GenBank/DDBJ databases">
        <authorList>
            <person name="Yu Y."/>
            <person name="Lee S."/>
            <person name="de Baynast K."/>
            <person name="Wissotski M."/>
            <person name="Liu L."/>
            <person name="Talag J."/>
            <person name="Goicoechea J."/>
            <person name="Angelova A."/>
            <person name="Jetty R."/>
            <person name="Kudrna D."/>
            <person name="Golser W."/>
            <person name="Rivera L."/>
            <person name="Zhang J."/>
            <person name="Wing R."/>
        </authorList>
    </citation>
    <scope>NUCLEOTIDE SEQUENCE</scope>
</reference>
<keyword evidence="15" id="KW-1185">Reference proteome</keyword>